<protein>
    <submittedName>
        <fullName evidence="2">Uncharacterized protein</fullName>
    </submittedName>
</protein>
<name>A0A538U0Q3_UNCEI</name>
<keyword evidence="1" id="KW-1133">Transmembrane helix</keyword>
<accession>A0A538U0Q3</accession>
<gene>
    <name evidence="2" type="ORF">E6K80_11670</name>
</gene>
<keyword evidence="1" id="KW-0472">Membrane</keyword>
<sequence>MHFLDAWLEVSPLVLARLLAPLGLLIASAFLPGLRVGQVTAIGVALTLPWLRELAAPPWVIGAWVLLWLLIGSWRPRDTEESARQPLARSSGVAETHTVGLALGLALTLLLIAAVARQDMSADDTRRASLGAALLSIGILHLMLRRHIRRAMTGFAAMGLGLQILEGAAQRAEVGPDPTSAMALLVATWLGVGLALRLAIARERYAGTAWVSDAHDLHD</sequence>
<reference evidence="2 3" key="1">
    <citation type="journal article" date="2019" name="Nat. Microbiol.">
        <title>Mediterranean grassland soil C-N compound turnover is dependent on rainfall and depth, and is mediated by genomically divergent microorganisms.</title>
        <authorList>
            <person name="Diamond S."/>
            <person name="Andeer P.F."/>
            <person name="Li Z."/>
            <person name="Crits-Christoph A."/>
            <person name="Burstein D."/>
            <person name="Anantharaman K."/>
            <person name="Lane K.R."/>
            <person name="Thomas B.C."/>
            <person name="Pan C."/>
            <person name="Northen T.R."/>
            <person name="Banfield J.F."/>
        </authorList>
    </citation>
    <scope>NUCLEOTIDE SEQUENCE [LARGE SCALE GENOMIC DNA]</scope>
    <source>
        <strain evidence="2">WS_10</strain>
    </source>
</reference>
<proteinExistence type="predicted"/>
<evidence type="ECO:0000313" key="2">
    <source>
        <dbReference type="EMBL" id="TMQ69438.1"/>
    </source>
</evidence>
<feature type="transmembrane region" description="Helical" evidence="1">
    <location>
        <begin position="181"/>
        <end position="200"/>
    </location>
</feature>
<feature type="transmembrane region" description="Helical" evidence="1">
    <location>
        <begin position="151"/>
        <end position="169"/>
    </location>
</feature>
<keyword evidence="1" id="KW-0812">Transmembrane</keyword>
<dbReference type="Proteomes" id="UP000319836">
    <property type="component" value="Unassembled WGS sequence"/>
</dbReference>
<organism evidence="2 3">
    <name type="scientific">Eiseniibacteriota bacterium</name>
    <dbReference type="NCBI Taxonomy" id="2212470"/>
    <lineage>
        <taxon>Bacteria</taxon>
        <taxon>Candidatus Eiseniibacteriota</taxon>
    </lineage>
</organism>
<feature type="transmembrane region" description="Helical" evidence="1">
    <location>
        <begin position="128"/>
        <end position="144"/>
    </location>
</feature>
<dbReference type="EMBL" id="VBPA01000299">
    <property type="protein sequence ID" value="TMQ69438.1"/>
    <property type="molecule type" value="Genomic_DNA"/>
</dbReference>
<dbReference type="AlphaFoldDB" id="A0A538U0Q3"/>
<feature type="transmembrane region" description="Helical" evidence="1">
    <location>
        <begin position="92"/>
        <end position="116"/>
    </location>
</feature>
<evidence type="ECO:0000256" key="1">
    <source>
        <dbReference type="SAM" id="Phobius"/>
    </source>
</evidence>
<evidence type="ECO:0000313" key="3">
    <source>
        <dbReference type="Proteomes" id="UP000319836"/>
    </source>
</evidence>
<feature type="transmembrane region" description="Helical" evidence="1">
    <location>
        <begin position="54"/>
        <end position="71"/>
    </location>
</feature>
<feature type="transmembrane region" description="Helical" evidence="1">
    <location>
        <begin position="12"/>
        <end position="34"/>
    </location>
</feature>
<comment type="caution">
    <text evidence="2">The sequence shown here is derived from an EMBL/GenBank/DDBJ whole genome shotgun (WGS) entry which is preliminary data.</text>
</comment>